<keyword evidence="3" id="KW-1185">Reference proteome</keyword>
<sequence length="248" mass="28261">MQVVWLDKNRSTDLRDSPVYVQFVHETGDPESEMTDHKNRRTTPRGTRQSHTPIERRRLCIFRNSPQALRNDTRMPTTRRKSVQTETPTTRKRTRSSYAEEEPSRPNTRSHTELKEQIQTNPIKRIRLLCRTPPKTLENDSEEPSHPPIAHIEGTEEPDDLVIPFTSEPIRTSLSDSSSSSEAFSGPLPQLSICEDVSSLSEDALVLDGFILEPPVLYCTESVFDDEDSIEDELVEGSVGKLIDSWFV</sequence>
<gene>
    <name evidence="2" type="ORF">PROFUN_02120</name>
</gene>
<organism evidence="2 3">
    <name type="scientific">Planoprotostelium fungivorum</name>
    <dbReference type="NCBI Taxonomy" id="1890364"/>
    <lineage>
        <taxon>Eukaryota</taxon>
        <taxon>Amoebozoa</taxon>
        <taxon>Evosea</taxon>
        <taxon>Variosea</taxon>
        <taxon>Cavosteliida</taxon>
        <taxon>Cavosteliaceae</taxon>
        <taxon>Planoprotostelium</taxon>
    </lineage>
</organism>
<protein>
    <submittedName>
        <fullName evidence="2">Uncharacterized protein</fullName>
    </submittedName>
</protein>
<name>A0A2P6NZ60_9EUKA</name>
<proteinExistence type="predicted"/>
<evidence type="ECO:0000256" key="1">
    <source>
        <dbReference type="SAM" id="MobiDB-lite"/>
    </source>
</evidence>
<dbReference type="AlphaFoldDB" id="A0A2P6NZ60"/>
<dbReference type="EMBL" id="MDYQ01000004">
    <property type="protein sequence ID" value="PRP89246.1"/>
    <property type="molecule type" value="Genomic_DNA"/>
</dbReference>
<evidence type="ECO:0000313" key="3">
    <source>
        <dbReference type="Proteomes" id="UP000241769"/>
    </source>
</evidence>
<feature type="compositionally biased region" description="Polar residues" evidence="1">
    <location>
        <begin position="64"/>
        <end position="76"/>
    </location>
</feature>
<dbReference type="InParanoid" id="A0A2P6NZ60"/>
<comment type="caution">
    <text evidence="2">The sequence shown here is derived from an EMBL/GenBank/DDBJ whole genome shotgun (WGS) entry which is preliminary data.</text>
</comment>
<reference evidence="2 3" key="1">
    <citation type="journal article" date="2018" name="Genome Biol. Evol.">
        <title>Multiple Roots of Fruiting Body Formation in Amoebozoa.</title>
        <authorList>
            <person name="Hillmann F."/>
            <person name="Forbes G."/>
            <person name="Novohradska S."/>
            <person name="Ferling I."/>
            <person name="Riege K."/>
            <person name="Groth M."/>
            <person name="Westermann M."/>
            <person name="Marz M."/>
            <person name="Spaller T."/>
            <person name="Winckler T."/>
            <person name="Schaap P."/>
            <person name="Glockner G."/>
        </authorList>
    </citation>
    <scope>NUCLEOTIDE SEQUENCE [LARGE SCALE GENOMIC DNA]</scope>
    <source>
        <strain evidence="2 3">Jena</strain>
    </source>
</reference>
<dbReference type="Proteomes" id="UP000241769">
    <property type="component" value="Unassembled WGS sequence"/>
</dbReference>
<accession>A0A2P6NZ60</accession>
<evidence type="ECO:0000313" key="2">
    <source>
        <dbReference type="EMBL" id="PRP89246.1"/>
    </source>
</evidence>
<feature type="region of interest" description="Disordered" evidence="1">
    <location>
        <begin position="25"/>
        <end position="155"/>
    </location>
</feature>